<dbReference type="Gene3D" id="3.10.450.50">
    <property type="match status" value="1"/>
</dbReference>
<dbReference type="InterPro" id="IPR000391">
    <property type="entry name" value="Rng_hydr_dOase-bsu"/>
</dbReference>
<dbReference type="PANTHER" id="PTHR41534">
    <property type="entry name" value="BLR3401 PROTEIN"/>
    <property type="match status" value="1"/>
</dbReference>
<dbReference type="Proteomes" id="UP000193404">
    <property type="component" value="Chromosome"/>
</dbReference>
<dbReference type="InterPro" id="IPR032710">
    <property type="entry name" value="NTF2-like_dom_sf"/>
</dbReference>
<dbReference type="GO" id="GO:0016491">
    <property type="term" value="F:oxidoreductase activity"/>
    <property type="evidence" value="ECO:0007669"/>
    <property type="project" value="UniProtKB-KW"/>
</dbReference>
<accession>A0A1W6JYI9</accession>
<dbReference type="GO" id="GO:0019380">
    <property type="term" value="P:3-phenylpropionate catabolic process"/>
    <property type="evidence" value="ECO:0007669"/>
    <property type="project" value="TreeGrafter"/>
</dbReference>
<name>A0A1W6JYI9_9CREN</name>
<organism evidence="2 3">
    <name type="scientific">Acidianus manzaensis</name>
    <dbReference type="NCBI Taxonomy" id="282676"/>
    <lineage>
        <taxon>Archaea</taxon>
        <taxon>Thermoproteota</taxon>
        <taxon>Thermoprotei</taxon>
        <taxon>Sulfolobales</taxon>
        <taxon>Sulfolobaceae</taxon>
        <taxon>Acidianus</taxon>
    </lineage>
</organism>
<dbReference type="SUPFAM" id="SSF54427">
    <property type="entry name" value="NTF2-like"/>
    <property type="match status" value="1"/>
</dbReference>
<dbReference type="PANTHER" id="PTHR41534:SF1">
    <property type="entry name" value="BLR3401 PROTEIN"/>
    <property type="match status" value="1"/>
</dbReference>
<dbReference type="EMBL" id="CP020477">
    <property type="protein sequence ID" value="ARM75381.1"/>
    <property type="molecule type" value="Genomic_DNA"/>
</dbReference>
<dbReference type="STRING" id="282676.B6F84_04625"/>
<reference evidence="2 3" key="1">
    <citation type="submission" date="2017-03" db="EMBL/GenBank/DDBJ databases">
        <title>Sulfur activation and transportation mechanism of thermophilic Archaea Acidianus manzaensis YN-25.</title>
        <authorList>
            <person name="Ma Y."/>
            <person name="Yang Y."/>
            <person name="Xia J."/>
        </authorList>
    </citation>
    <scope>NUCLEOTIDE SEQUENCE [LARGE SCALE GENOMIC DNA]</scope>
    <source>
        <strain evidence="2 3">YN-25</strain>
    </source>
</reference>
<evidence type="ECO:0000313" key="3">
    <source>
        <dbReference type="Proteomes" id="UP000193404"/>
    </source>
</evidence>
<proteinExistence type="predicted"/>
<dbReference type="Pfam" id="PF00866">
    <property type="entry name" value="Ring_hydroxyl_B"/>
    <property type="match status" value="1"/>
</dbReference>
<keyword evidence="3" id="KW-1185">Reference proteome</keyword>
<evidence type="ECO:0000313" key="2">
    <source>
        <dbReference type="EMBL" id="ARM75381.1"/>
    </source>
</evidence>
<evidence type="ECO:0000256" key="1">
    <source>
        <dbReference type="ARBA" id="ARBA00023002"/>
    </source>
</evidence>
<dbReference type="AlphaFoldDB" id="A0A1W6JYI9"/>
<keyword evidence="1" id="KW-0560">Oxidoreductase</keyword>
<dbReference type="KEGG" id="aman:B6F84_04625"/>
<sequence>MIKMQSLTNINIYLNYDKNEVNENEYIKIVRFLNKEAELLEYRKYLEWLDFLHPDVEYIVLVREIKDKKDNSISNGLLIYDKKDTIKIKIDRLTSNYAWSDNPPSVSKYMITNILAYNFMDYYLARSNVLFIKYRSSDLMYLTYKRADIISKDMKILKRIVLPDVHSINMQDLTYFL</sequence>
<gene>
    <name evidence="2" type="ORF">B6F84_04625</name>
</gene>
<protein>
    <submittedName>
        <fullName evidence="2">Uncharacterized protein</fullName>
    </submittedName>
</protein>